<dbReference type="Gene3D" id="2.60.40.1180">
    <property type="entry name" value="Golgi alpha-mannosidase II"/>
    <property type="match status" value="1"/>
</dbReference>
<proteinExistence type="inferred from homology"/>
<evidence type="ECO:0000256" key="4">
    <source>
        <dbReference type="RuleBase" id="RU361188"/>
    </source>
</evidence>
<gene>
    <name evidence="8" type="ORF">SETTUDRAFT_109336</name>
</gene>
<dbReference type="OrthoDB" id="2012278at2759"/>
<evidence type="ECO:0000259" key="6">
    <source>
        <dbReference type="Pfam" id="PF02055"/>
    </source>
</evidence>
<evidence type="ECO:0000256" key="1">
    <source>
        <dbReference type="ARBA" id="ARBA00005382"/>
    </source>
</evidence>
<feature type="chain" id="PRO_5013130634" evidence="5">
    <location>
        <begin position="16"/>
        <end position="480"/>
    </location>
</feature>
<dbReference type="InterPro" id="IPR013780">
    <property type="entry name" value="Glyco_hydro_b"/>
</dbReference>
<evidence type="ECO:0000256" key="2">
    <source>
        <dbReference type="ARBA" id="ARBA00022729"/>
    </source>
</evidence>
<dbReference type="STRING" id="671987.R0KHW8"/>
<dbReference type="Pfam" id="PF02055">
    <property type="entry name" value="Glyco_hydro_30"/>
    <property type="match status" value="1"/>
</dbReference>
<reference evidence="8 9" key="2">
    <citation type="journal article" date="2013" name="PLoS Genet.">
        <title>Comparative genome structure, secondary metabolite, and effector coding capacity across Cochliobolus pathogens.</title>
        <authorList>
            <person name="Condon B.J."/>
            <person name="Leng Y."/>
            <person name="Wu D."/>
            <person name="Bushley K.E."/>
            <person name="Ohm R.A."/>
            <person name="Otillar R."/>
            <person name="Martin J."/>
            <person name="Schackwitz W."/>
            <person name="Grimwood J."/>
            <person name="MohdZainudin N."/>
            <person name="Xue C."/>
            <person name="Wang R."/>
            <person name="Manning V.A."/>
            <person name="Dhillon B."/>
            <person name="Tu Z.J."/>
            <person name="Steffenson B.J."/>
            <person name="Salamov A."/>
            <person name="Sun H."/>
            <person name="Lowry S."/>
            <person name="LaButti K."/>
            <person name="Han J."/>
            <person name="Copeland A."/>
            <person name="Lindquist E."/>
            <person name="Barry K."/>
            <person name="Schmutz J."/>
            <person name="Baker S.E."/>
            <person name="Ciuffetti L.M."/>
            <person name="Grigoriev I.V."/>
            <person name="Zhong S."/>
            <person name="Turgeon B.G."/>
        </authorList>
    </citation>
    <scope>NUCLEOTIDE SEQUENCE [LARGE SCALE GENOMIC DNA]</scope>
    <source>
        <strain evidence="9">28A</strain>
    </source>
</reference>
<dbReference type="Gene3D" id="3.20.20.80">
    <property type="entry name" value="Glycosidases"/>
    <property type="match status" value="1"/>
</dbReference>
<sequence length="480" mass="52367">MSIFLPLVALSGVAAQLVPQPWSYTQNEPPVKVTVDASIRHQTMIGGGCSGAFGVACDQTGSRGLSSSNQQLVSDYLFNENVGGLSILRNRVGSSSTDGILGGCPATPSSPFNYSGLGANEATADSCQLKLTKQALIAKPKLQIYADAWSAPGCFKTDDTDINGGLICGVRGSNCTHDWRQGYADYLVQYVKFYEEKGINISMIGAYNEPDFNPVTYASIDSDGYEAKDFLEVLYPTVKKYRSDLQVTCCDATGARQERTLLYELEQAGGGKLYDVATWHNYQSMPEMPFNTQGQPNLQTEWSDGSGTFNTTWDTTGQLAEGLQWAIYMHQAFVLSDTSGYLHWWCAQNNAGNTSGSDAILVRLQGDTFEVSRRLWAFAGYFRFARPGSIRIDARSPAENLKVTAFENVNGTVAIPVINEAHFERQVEISLGGTEKGFAKGSAYLADNEHNNTMVGNYEINGMGFVATVKPRSLTTFFLE</sequence>
<keyword evidence="9" id="KW-1185">Reference proteome</keyword>
<dbReference type="PANTHER" id="PTHR11069:SF23">
    <property type="entry name" value="LYSOSOMAL ACID GLUCOSYLCERAMIDASE"/>
    <property type="match status" value="1"/>
</dbReference>
<reference evidence="8 9" key="1">
    <citation type="journal article" date="2012" name="PLoS Pathog.">
        <title>Diverse lifestyles and strategies of plant pathogenesis encoded in the genomes of eighteen Dothideomycetes fungi.</title>
        <authorList>
            <person name="Ohm R.A."/>
            <person name="Feau N."/>
            <person name="Henrissat B."/>
            <person name="Schoch C.L."/>
            <person name="Horwitz B.A."/>
            <person name="Barry K.W."/>
            <person name="Condon B.J."/>
            <person name="Copeland A.C."/>
            <person name="Dhillon B."/>
            <person name="Glaser F."/>
            <person name="Hesse C.N."/>
            <person name="Kosti I."/>
            <person name="LaButti K."/>
            <person name="Lindquist E.A."/>
            <person name="Lucas S."/>
            <person name="Salamov A.A."/>
            <person name="Bradshaw R.E."/>
            <person name="Ciuffetti L."/>
            <person name="Hamelin R.C."/>
            <person name="Kema G.H.J."/>
            <person name="Lawrence C."/>
            <person name="Scott J.A."/>
            <person name="Spatafora J.W."/>
            <person name="Turgeon B.G."/>
            <person name="de Wit P.J.G.M."/>
            <person name="Zhong S."/>
            <person name="Goodwin S.B."/>
            <person name="Grigoriev I.V."/>
        </authorList>
    </citation>
    <scope>NUCLEOTIDE SEQUENCE [LARGE SCALE GENOMIC DNA]</scope>
    <source>
        <strain evidence="9">28A</strain>
    </source>
</reference>
<dbReference type="SUPFAM" id="SSF51011">
    <property type="entry name" value="Glycosyl hydrolase domain"/>
    <property type="match status" value="1"/>
</dbReference>
<dbReference type="InterPro" id="IPR001139">
    <property type="entry name" value="Glyco_hydro_30"/>
</dbReference>
<dbReference type="GO" id="GO:0004348">
    <property type="term" value="F:glucosylceramidase activity"/>
    <property type="evidence" value="ECO:0007669"/>
    <property type="project" value="InterPro"/>
</dbReference>
<dbReference type="InterPro" id="IPR033453">
    <property type="entry name" value="Glyco_hydro_30_TIM-barrel"/>
</dbReference>
<dbReference type="GeneID" id="19395361"/>
<feature type="domain" description="Glycosyl hydrolase family 30 TIM-barrel" evidence="6">
    <location>
        <begin position="129"/>
        <end position="229"/>
    </location>
</feature>
<organism evidence="8 9">
    <name type="scientific">Exserohilum turcicum (strain 28A)</name>
    <name type="common">Northern leaf blight fungus</name>
    <name type="synonym">Setosphaeria turcica</name>
    <dbReference type="NCBI Taxonomy" id="671987"/>
    <lineage>
        <taxon>Eukaryota</taxon>
        <taxon>Fungi</taxon>
        <taxon>Dikarya</taxon>
        <taxon>Ascomycota</taxon>
        <taxon>Pezizomycotina</taxon>
        <taxon>Dothideomycetes</taxon>
        <taxon>Pleosporomycetidae</taxon>
        <taxon>Pleosporales</taxon>
        <taxon>Pleosporineae</taxon>
        <taxon>Pleosporaceae</taxon>
        <taxon>Exserohilum</taxon>
    </lineage>
</organism>
<evidence type="ECO:0000256" key="3">
    <source>
        <dbReference type="ARBA" id="ARBA00022801"/>
    </source>
</evidence>
<dbReference type="RefSeq" id="XP_008024832.1">
    <property type="nucleotide sequence ID" value="XM_008026641.1"/>
</dbReference>
<keyword evidence="4" id="KW-0326">Glycosidase</keyword>
<name>R0KHW8_EXST2</name>
<dbReference type="SUPFAM" id="SSF51445">
    <property type="entry name" value="(Trans)glycosidases"/>
    <property type="match status" value="1"/>
</dbReference>
<dbReference type="Pfam" id="PF17189">
    <property type="entry name" value="Glyco_hydro_30C"/>
    <property type="match status" value="1"/>
</dbReference>
<accession>R0KHW8</accession>
<feature type="signal peptide" evidence="5">
    <location>
        <begin position="1"/>
        <end position="15"/>
    </location>
</feature>
<evidence type="ECO:0000259" key="7">
    <source>
        <dbReference type="Pfam" id="PF17189"/>
    </source>
</evidence>
<dbReference type="PANTHER" id="PTHR11069">
    <property type="entry name" value="GLUCOSYLCERAMIDASE"/>
    <property type="match status" value="1"/>
</dbReference>
<evidence type="ECO:0000256" key="5">
    <source>
        <dbReference type="SAM" id="SignalP"/>
    </source>
</evidence>
<dbReference type="GO" id="GO:0006680">
    <property type="term" value="P:glucosylceramide catabolic process"/>
    <property type="evidence" value="ECO:0007669"/>
    <property type="project" value="TreeGrafter"/>
</dbReference>
<keyword evidence="2 5" id="KW-0732">Signal</keyword>
<evidence type="ECO:0000313" key="9">
    <source>
        <dbReference type="Proteomes" id="UP000016935"/>
    </source>
</evidence>
<comment type="similarity">
    <text evidence="1 4">Belongs to the glycosyl hydrolase 30 family.</text>
</comment>
<dbReference type="Proteomes" id="UP000016935">
    <property type="component" value="Unassembled WGS sequence"/>
</dbReference>
<feature type="domain" description="Glycosyl hydrolase family 30 beta sandwich" evidence="7">
    <location>
        <begin position="388"/>
        <end position="476"/>
    </location>
</feature>
<dbReference type="AlphaFoldDB" id="R0KHW8"/>
<dbReference type="InterPro" id="IPR033452">
    <property type="entry name" value="GH30_C"/>
</dbReference>
<dbReference type="eggNOG" id="KOG2566">
    <property type="taxonomic scope" value="Eukaryota"/>
</dbReference>
<dbReference type="HOGENOM" id="CLU_031530_1_0_1"/>
<dbReference type="GO" id="GO:0016020">
    <property type="term" value="C:membrane"/>
    <property type="evidence" value="ECO:0007669"/>
    <property type="project" value="GOC"/>
</dbReference>
<dbReference type="EMBL" id="KB908581">
    <property type="protein sequence ID" value="EOA87617.1"/>
    <property type="molecule type" value="Genomic_DNA"/>
</dbReference>
<dbReference type="InterPro" id="IPR017853">
    <property type="entry name" value="GH"/>
</dbReference>
<keyword evidence="3 4" id="KW-0378">Hydrolase</keyword>
<protein>
    <submittedName>
        <fullName evidence="8">Glycoside hydrolase family 30 protein</fullName>
    </submittedName>
</protein>
<evidence type="ECO:0000313" key="8">
    <source>
        <dbReference type="EMBL" id="EOA87617.1"/>
    </source>
</evidence>